<keyword evidence="3 6" id="KW-0732">Signal</keyword>
<evidence type="ECO:0000256" key="1">
    <source>
        <dbReference type="ARBA" id="ARBA00011079"/>
    </source>
</evidence>
<evidence type="ECO:0000313" key="7">
    <source>
        <dbReference type="EMBL" id="KIP01485.1"/>
    </source>
</evidence>
<dbReference type="Gene3D" id="3.40.50.1820">
    <property type="entry name" value="alpha/beta hydrolase"/>
    <property type="match status" value="2"/>
</dbReference>
<organism evidence="7 8">
    <name type="scientific">Phlebiopsis gigantea (strain 11061_1 CR5-6)</name>
    <name type="common">White-rot fungus</name>
    <name type="synonym">Peniophora gigantea</name>
    <dbReference type="NCBI Taxonomy" id="745531"/>
    <lineage>
        <taxon>Eukaryota</taxon>
        <taxon>Fungi</taxon>
        <taxon>Dikarya</taxon>
        <taxon>Basidiomycota</taxon>
        <taxon>Agaricomycotina</taxon>
        <taxon>Agaricomycetes</taxon>
        <taxon>Polyporales</taxon>
        <taxon>Phanerochaetaceae</taxon>
        <taxon>Phlebiopsis</taxon>
    </lineage>
</organism>
<feature type="chain" id="PRO_5002169206" description="Peptidase S28" evidence="6">
    <location>
        <begin position="21"/>
        <end position="531"/>
    </location>
</feature>
<dbReference type="InterPro" id="IPR029058">
    <property type="entry name" value="AB_hydrolase_fold"/>
</dbReference>
<dbReference type="GO" id="GO:0070008">
    <property type="term" value="F:serine-type exopeptidase activity"/>
    <property type="evidence" value="ECO:0007669"/>
    <property type="project" value="InterPro"/>
</dbReference>
<keyword evidence="5" id="KW-0325">Glycoprotein</keyword>
<evidence type="ECO:0000256" key="4">
    <source>
        <dbReference type="ARBA" id="ARBA00022801"/>
    </source>
</evidence>
<dbReference type="GO" id="GO:0008239">
    <property type="term" value="F:dipeptidyl-peptidase activity"/>
    <property type="evidence" value="ECO:0007669"/>
    <property type="project" value="TreeGrafter"/>
</dbReference>
<evidence type="ECO:0000256" key="5">
    <source>
        <dbReference type="ARBA" id="ARBA00023180"/>
    </source>
</evidence>
<protein>
    <recommendedName>
        <fullName evidence="9">Peptidase S28</fullName>
    </recommendedName>
</protein>
<dbReference type="PANTHER" id="PTHR11010:SF23">
    <property type="entry name" value="SERINE PEPTIDASE"/>
    <property type="match status" value="1"/>
</dbReference>
<evidence type="ECO:0000256" key="6">
    <source>
        <dbReference type="SAM" id="SignalP"/>
    </source>
</evidence>
<evidence type="ECO:0000256" key="2">
    <source>
        <dbReference type="ARBA" id="ARBA00022670"/>
    </source>
</evidence>
<comment type="similarity">
    <text evidence="1">Belongs to the peptidase S28 family.</text>
</comment>
<dbReference type="PANTHER" id="PTHR11010">
    <property type="entry name" value="PROTEASE S28 PRO-X CARBOXYPEPTIDASE-RELATED"/>
    <property type="match status" value="1"/>
</dbReference>
<evidence type="ECO:0000256" key="3">
    <source>
        <dbReference type="ARBA" id="ARBA00022729"/>
    </source>
</evidence>
<keyword evidence="8" id="KW-1185">Reference proteome</keyword>
<reference evidence="7 8" key="1">
    <citation type="journal article" date="2014" name="PLoS Genet.">
        <title>Analysis of the Phlebiopsis gigantea genome, transcriptome and secretome provides insight into its pioneer colonization strategies of wood.</title>
        <authorList>
            <person name="Hori C."/>
            <person name="Ishida T."/>
            <person name="Igarashi K."/>
            <person name="Samejima M."/>
            <person name="Suzuki H."/>
            <person name="Master E."/>
            <person name="Ferreira P."/>
            <person name="Ruiz-Duenas F.J."/>
            <person name="Held B."/>
            <person name="Canessa P."/>
            <person name="Larrondo L.F."/>
            <person name="Schmoll M."/>
            <person name="Druzhinina I.S."/>
            <person name="Kubicek C.P."/>
            <person name="Gaskell J.A."/>
            <person name="Kersten P."/>
            <person name="St John F."/>
            <person name="Glasner J."/>
            <person name="Sabat G."/>
            <person name="Splinter BonDurant S."/>
            <person name="Syed K."/>
            <person name="Yadav J."/>
            <person name="Mgbeahuruike A.C."/>
            <person name="Kovalchuk A."/>
            <person name="Asiegbu F.O."/>
            <person name="Lackner G."/>
            <person name="Hoffmeister D."/>
            <person name="Rencoret J."/>
            <person name="Gutierrez A."/>
            <person name="Sun H."/>
            <person name="Lindquist E."/>
            <person name="Barry K."/>
            <person name="Riley R."/>
            <person name="Grigoriev I.V."/>
            <person name="Henrissat B."/>
            <person name="Kues U."/>
            <person name="Berka R.M."/>
            <person name="Martinez A.T."/>
            <person name="Covert S.F."/>
            <person name="Blanchette R.A."/>
            <person name="Cullen D."/>
        </authorList>
    </citation>
    <scope>NUCLEOTIDE SEQUENCE [LARGE SCALE GENOMIC DNA]</scope>
    <source>
        <strain evidence="7 8">11061_1 CR5-6</strain>
    </source>
</reference>
<keyword evidence="4" id="KW-0378">Hydrolase</keyword>
<proteinExistence type="inferred from homology"/>
<feature type="signal peptide" evidence="6">
    <location>
        <begin position="1"/>
        <end position="20"/>
    </location>
</feature>
<keyword evidence="2" id="KW-0645">Protease</keyword>
<dbReference type="AlphaFoldDB" id="A0A0C3S1S2"/>
<dbReference type="Pfam" id="PF05577">
    <property type="entry name" value="Peptidase_S28"/>
    <property type="match status" value="1"/>
</dbReference>
<dbReference type="EMBL" id="KN840782">
    <property type="protein sequence ID" value="KIP01485.1"/>
    <property type="molecule type" value="Genomic_DNA"/>
</dbReference>
<name>A0A0C3S1S2_PHLG1</name>
<sequence>MVLLLSISTIFLSLIVSVSAILPDGRVHGNVPRRPLGPPITAKDALVKDFQGQTLAPLDTVYYFDQLIDHTNPSLGTFQQRYWASSQYYKPGGAIVLYTPGEENAEQYTGYLTDATINGQIAKQENAATIVLEHRFYGQSTPYGNLKESSLKYHTIQQAIDDLEYFANNVVLPFSGGDSVKPVSQAPWILIGGSYSGALVGWTMPNLFQAGYASSAVVESIVDFWGYFDVIRQFMPHNCSADIQAVINHVDQVFTSGNTSQILSLKANWGMQDVTHLDDVAGALRNNLWTWQELSPGSGPGAAFFDFCDALEVKNGVSAPAAGWGLNYALAAWGNYWKNGYLNQLCGGSNAGNCLSTYNSNNPYYSNTTLGNDQRSWEWIVCNQVGMFQDGAPTNHATIVTRLVQPSSDERQCTYYFPETFSQPRAPDITATNVVYGGWNATVNHLFTANGQRDPWRDTTVSADGSNAVSTPEQPIAVGDGFHCSDLFTYYGQIDPTIRAVQNQALSSIRTWIAEFQPSEKRSLRSAREQE</sequence>
<dbReference type="HOGENOM" id="CLU_023630_1_1_1"/>
<dbReference type="GO" id="GO:0006508">
    <property type="term" value="P:proteolysis"/>
    <property type="evidence" value="ECO:0007669"/>
    <property type="project" value="UniProtKB-KW"/>
</dbReference>
<evidence type="ECO:0008006" key="9">
    <source>
        <dbReference type="Google" id="ProtNLM"/>
    </source>
</evidence>
<accession>A0A0C3S1S2</accession>
<evidence type="ECO:0000313" key="8">
    <source>
        <dbReference type="Proteomes" id="UP000053257"/>
    </source>
</evidence>
<dbReference type="Proteomes" id="UP000053257">
    <property type="component" value="Unassembled WGS sequence"/>
</dbReference>
<gene>
    <name evidence="7" type="ORF">PHLGIDRAFT_123315</name>
</gene>
<dbReference type="OrthoDB" id="1735038at2759"/>
<dbReference type="SUPFAM" id="SSF53474">
    <property type="entry name" value="alpha/beta-Hydrolases"/>
    <property type="match status" value="1"/>
</dbReference>
<dbReference type="InterPro" id="IPR008758">
    <property type="entry name" value="Peptidase_S28"/>
</dbReference>